<dbReference type="EMBL" id="CAJPDR010000189">
    <property type="protein sequence ID" value="CAF9924410.1"/>
    <property type="molecule type" value="Genomic_DNA"/>
</dbReference>
<dbReference type="Proteomes" id="UP000664203">
    <property type="component" value="Unassembled WGS sequence"/>
</dbReference>
<reference evidence="2" key="1">
    <citation type="submission" date="2021-03" db="EMBL/GenBank/DDBJ databases">
        <authorList>
            <person name="Tagirdzhanova G."/>
        </authorList>
    </citation>
    <scope>NUCLEOTIDE SEQUENCE</scope>
</reference>
<keyword evidence="3" id="KW-1185">Reference proteome</keyword>
<proteinExistence type="predicted"/>
<dbReference type="AlphaFoldDB" id="A0A8H3IR76"/>
<sequence>MFSPLHEKPTHSTALTSLSIHTMVPVLDNKFKAFKKDDANARLIILRGLDEFTQKDVEEMTNTKIIWEHLQGKFIDKRVATGLAILKDLTNYTFAGDQNVTKISDAWNDIKNKRRHLKEINPEVAQAFGEGVLFQILLTSLPEVYTSLADSLMTSYATTDEKLQRLMDKKDTLTKSDSAMAAYKRSFRSSCFLCHGPHLVSQCKYLSKAQAYINDKRGKKKAKKRQRHRHDSSDSEVSTTSSELSESDNGSDGKEKKTEPFKCTAKNKPKSSVKVKKKDKNGSKHQAHTAINDTSDSEDCIHYANDAVSQTNSDSGSTVDDKEIHAYIAKAKELGVMDEFLARAKRANAAEKERVWDFDPTVEI</sequence>
<feature type="compositionally biased region" description="Basic residues" evidence="1">
    <location>
        <begin position="217"/>
        <end position="230"/>
    </location>
</feature>
<protein>
    <submittedName>
        <fullName evidence="2">Uncharacterized protein</fullName>
    </submittedName>
</protein>
<gene>
    <name evidence="2" type="ORF">ALECFALPRED_002744</name>
</gene>
<feature type="compositionally biased region" description="Basic and acidic residues" evidence="1">
    <location>
        <begin position="251"/>
        <end position="260"/>
    </location>
</feature>
<name>A0A8H3IR76_9LECA</name>
<evidence type="ECO:0000256" key="1">
    <source>
        <dbReference type="SAM" id="MobiDB-lite"/>
    </source>
</evidence>
<organism evidence="2 3">
    <name type="scientific">Alectoria fallacina</name>
    <dbReference type="NCBI Taxonomy" id="1903189"/>
    <lineage>
        <taxon>Eukaryota</taxon>
        <taxon>Fungi</taxon>
        <taxon>Dikarya</taxon>
        <taxon>Ascomycota</taxon>
        <taxon>Pezizomycotina</taxon>
        <taxon>Lecanoromycetes</taxon>
        <taxon>OSLEUM clade</taxon>
        <taxon>Lecanoromycetidae</taxon>
        <taxon>Lecanorales</taxon>
        <taxon>Lecanorineae</taxon>
        <taxon>Parmeliaceae</taxon>
        <taxon>Alectoria</taxon>
    </lineage>
</organism>
<accession>A0A8H3IR76</accession>
<feature type="region of interest" description="Disordered" evidence="1">
    <location>
        <begin position="216"/>
        <end position="294"/>
    </location>
</feature>
<dbReference type="Pfam" id="PF14223">
    <property type="entry name" value="Retrotran_gag_2"/>
    <property type="match status" value="1"/>
</dbReference>
<evidence type="ECO:0000313" key="2">
    <source>
        <dbReference type="EMBL" id="CAF9924410.1"/>
    </source>
</evidence>
<dbReference type="OrthoDB" id="5505507at2759"/>
<feature type="compositionally biased region" description="Low complexity" evidence="1">
    <location>
        <begin position="235"/>
        <end position="248"/>
    </location>
</feature>
<feature type="compositionally biased region" description="Basic residues" evidence="1">
    <location>
        <begin position="265"/>
        <end position="287"/>
    </location>
</feature>
<comment type="caution">
    <text evidence="2">The sequence shown here is derived from an EMBL/GenBank/DDBJ whole genome shotgun (WGS) entry which is preliminary data.</text>
</comment>
<evidence type="ECO:0000313" key="3">
    <source>
        <dbReference type="Proteomes" id="UP000664203"/>
    </source>
</evidence>